<dbReference type="RefSeq" id="WP_141197313.1">
    <property type="nucleotide sequence ID" value="NZ_CP041186.1"/>
</dbReference>
<feature type="repeat" description="TPR" evidence="1">
    <location>
        <begin position="423"/>
        <end position="456"/>
    </location>
</feature>
<reference evidence="5 6" key="1">
    <citation type="submission" date="2019-06" db="EMBL/GenBank/DDBJ databases">
        <title>Persicimonas caeni gen. nov., sp. nov., a predatory bacterium isolated from solar saltern.</title>
        <authorList>
            <person name="Wang S."/>
        </authorList>
    </citation>
    <scope>NUCLEOTIDE SEQUENCE [LARGE SCALE GENOMIC DNA]</scope>
    <source>
        <strain evidence="5 6">YN101</strain>
    </source>
</reference>
<dbReference type="Pfam" id="PF13717">
    <property type="entry name" value="Zn_ribbon_4"/>
    <property type="match status" value="1"/>
</dbReference>
<dbReference type="NCBIfam" id="TIGR02098">
    <property type="entry name" value="MJ0042_CXXC"/>
    <property type="match status" value="1"/>
</dbReference>
<gene>
    <name evidence="5" type="ORF">FIV42_08775</name>
</gene>
<feature type="compositionally biased region" description="Pro residues" evidence="2">
    <location>
        <begin position="209"/>
        <end position="222"/>
    </location>
</feature>
<feature type="region of interest" description="Disordered" evidence="2">
    <location>
        <begin position="319"/>
        <end position="338"/>
    </location>
</feature>
<dbReference type="Gene3D" id="1.25.40.10">
    <property type="entry name" value="Tetratricopeptide repeat domain"/>
    <property type="match status" value="1"/>
</dbReference>
<evidence type="ECO:0000256" key="1">
    <source>
        <dbReference type="PROSITE-ProRule" id="PRU00339"/>
    </source>
</evidence>
<name>A0A4Y6PR68_PERCE</name>
<dbReference type="AlphaFoldDB" id="A0A4Y6PR68"/>
<feature type="compositionally biased region" description="Low complexity" evidence="2">
    <location>
        <begin position="167"/>
        <end position="177"/>
    </location>
</feature>
<feature type="transmembrane region" description="Helical" evidence="3">
    <location>
        <begin position="275"/>
        <end position="296"/>
    </location>
</feature>
<keyword evidence="3" id="KW-0812">Transmembrane</keyword>
<keyword evidence="3" id="KW-1133">Transmembrane helix</keyword>
<dbReference type="InterPro" id="IPR019734">
    <property type="entry name" value="TPR_rpt"/>
</dbReference>
<feature type="domain" description="Zinc finger/thioredoxin putative" evidence="4">
    <location>
        <begin position="1"/>
        <end position="36"/>
    </location>
</feature>
<sequence length="509" mass="54967">MDVRCPQCDTLYEIDARQLRGGAATLKCSQCEHVFRLQTHAALSQENQRRWMVKNTTSGDILYFSSFDELHQWILQGKVTKADQVSRTGKKWKRLADIGEFMPIFQAVESISSISASHAAERRGAEQQLPSAPEPASEPDFRSKVKTSQQFGLEAPKRGAEGGPAGPERSQPSRSEPSPSPTDPPRSQTPAPQRNASGEATAQAAPQQPRAPQPSAPQPSAPQPQVRLQTGAFGSASDDLEEDDEWSFGEGSSLGELEGTGRHDAVDYEPQKSRWPIVVAVMLLVVAGGGAAVYFARPDLIDEYLPTQAESEVVDIAEAEQADEEREPEKKEASPRERIDGAVANALDSAQKENAKHLAAGIAAAGPKLEESVAVAIEAAVKAAEEPDAEELLAKAKRYLEAGHPRRARQKFHAVLEEERNNVEAITGLGWSLLALGSPAAASAQFRKALNYNPSYGDAYIGLGKAEREQGNHQAALDAYQNYLSRFPGGSKASIASYQADKLKKALGQ</sequence>
<dbReference type="SMART" id="SM00028">
    <property type="entry name" value="TPR"/>
    <property type="match status" value="3"/>
</dbReference>
<organism evidence="5 6">
    <name type="scientific">Persicimonas caeni</name>
    <dbReference type="NCBI Taxonomy" id="2292766"/>
    <lineage>
        <taxon>Bacteria</taxon>
        <taxon>Deltaproteobacteria</taxon>
        <taxon>Bradymonadales</taxon>
        <taxon>Bradymonadaceae</taxon>
        <taxon>Persicimonas</taxon>
    </lineage>
</organism>
<evidence type="ECO:0000259" key="4">
    <source>
        <dbReference type="Pfam" id="PF13717"/>
    </source>
</evidence>
<accession>A0A5B8Y2B7</accession>
<dbReference type="InterPro" id="IPR011990">
    <property type="entry name" value="TPR-like_helical_dom_sf"/>
</dbReference>
<dbReference type="SUPFAM" id="SSF48452">
    <property type="entry name" value="TPR-like"/>
    <property type="match status" value="1"/>
</dbReference>
<dbReference type="Proteomes" id="UP000315995">
    <property type="component" value="Chromosome"/>
</dbReference>
<feature type="region of interest" description="Disordered" evidence="2">
    <location>
        <begin position="118"/>
        <end position="262"/>
    </location>
</feature>
<evidence type="ECO:0000256" key="3">
    <source>
        <dbReference type="SAM" id="Phobius"/>
    </source>
</evidence>
<feature type="repeat" description="TPR" evidence="1">
    <location>
        <begin position="457"/>
        <end position="490"/>
    </location>
</feature>
<evidence type="ECO:0000313" key="5">
    <source>
        <dbReference type="EMBL" id="QDG50821.1"/>
    </source>
</evidence>
<feature type="compositionally biased region" description="Basic and acidic residues" evidence="2">
    <location>
        <begin position="327"/>
        <end position="338"/>
    </location>
</feature>
<dbReference type="EMBL" id="CP041186">
    <property type="protein sequence ID" value="QDG50821.1"/>
    <property type="molecule type" value="Genomic_DNA"/>
</dbReference>
<protein>
    <submittedName>
        <fullName evidence="5">Tetratricopeptide repeat protein</fullName>
    </submittedName>
</protein>
<feature type="compositionally biased region" description="Acidic residues" evidence="2">
    <location>
        <begin position="238"/>
        <end position="247"/>
    </location>
</feature>
<proteinExistence type="predicted"/>
<keyword evidence="6" id="KW-1185">Reference proteome</keyword>
<dbReference type="OrthoDB" id="5506264at2"/>
<dbReference type="PROSITE" id="PS50005">
    <property type="entry name" value="TPR"/>
    <property type="match status" value="2"/>
</dbReference>
<dbReference type="InterPro" id="IPR011723">
    <property type="entry name" value="Znf/thioredoxin_put"/>
</dbReference>
<keyword evidence="1" id="KW-0802">TPR repeat</keyword>
<evidence type="ECO:0000256" key="2">
    <source>
        <dbReference type="SAM" id="MobiDB-lite"/>
    </source>
</evidence>
<keyword evidence="3" id="KW-0472">Membrane</keyword>
<accession>A0A4Y6PR68</accession>
<evidence type="ECO:0000313" key="6">
    <source>
        <dbReference type="Proteomes" id="UP000315995"/>
    </source>
</evidence>
<dbReference type="Pfam" id="PF13432">
    <property type="entry name" value="TPR_16"/>
    <property type="match status" value="1"/>
</dbReference>